<accession>A0ACB7RUY1</accession>
<comment type="caution">
    <text evidence="1">The sequence shown here is derived from an EMBL/GenBank/DDBJ whole genome shotgun (WGS) entry which is preliminary data.</text>
</comment>
<dbReference type="Proteomes" id="UP000821845">
    <property type="component" value="Chromosome 7"/>
</dbReference>
<name>A0ACB7RUY1_HYAAI</name>
<keyword evidence="2" id="KW-1185">Reference proteome</keyword>
<evidence type="ECO:0000313" key="2">
    <source>
        <dbReference type="Proteomes" id="UP000821845"/>
    </source>
</evidence>
<proteinExistence type="predicted"/>
<gene>
    <name evidence="1" type="ORF">HPB50_019279</name>
</gene>
<sequence>MTIYYQMVIAYSVLYMYQSLKAPLPWTDCFDWWGVPLDGCYARQRARHVCASIRKSLVLEGVNDTGGSDSPPVLVTYGGSSVLVSQSEYNSRFAGCVNANASSVDFFYNRVVLNVSSSFEQVGHAQPNLVISYAICWTLVFLAIFKGIKVFGKVLVLTSTVPYVILTVLLVRGLTLPGASLGLRYLLVPRWDTLLSGDAWRAAVEQTFYSLSIGTGGLLVFGSYEPFREGAAARSATFVCAVDLLTSAFASLVVFSVLGNMAHVLDIPVADVVAAGPGLAFVTYPEALSVIPFPNLWSVLFFSMLFFLGIDSEMGTCEFLVNSIQELFPTFARRRTLTAFMYCSCAFVIGLALTTQAGLYVITILDNYLGALIVLFACLGETIIFGWIYGMNRIFFDVTFMTGSCPSYFVFMAVKYCAPVALGGFLVYSLYVFPRSAVGDYLLPLWADAFGWLLAAAGLAPLLIVAAVKLWQCGFDWQRAAYPESDWGPAESRHRLLYRERLYEAGFAEPLRYVQASPAAMAKAGAVTTTTMMTKPTAEAAPAEVDQWRQPPKRSTDGAKMPSPSSKRGLL</sequence>
<organism evidence="1 2">
    <name type="scientific">Hyalomma asiaticum</name>
    <name type="common">Tick</name>
    <dbReference type="NCBI Taxonomy" id="266040"/>
    <lineage>
        <taxon>Eukaryota</taxon>
        <taxon>Metazoa</taxon>
        <taxon>Ecdysozoa</taxon>
        <taxon>Arthropoda</taxon>
        <taxon>Chelicerata</taxon>
        <taxon>Arachnida</taxon>
        <taxon>Acari</taxon>
        <taxon>Parasitiformes</taxon>
        <taxon>Ixodida</taxon>
        <taxon>Ixodoidea</taxon>
        <taxon>Ixodidae</taxon>
        <taxon>Hyalomminae</taxon>
        <taxon>Hyalomma</taxon>
    </lineage>
</organism>
<dbReference type="EMBL" id="CM023487">
    <property type="protein sequence ID" value="KAH6926521.1"/>
    <property type="molecule type" value="Genomic_DNA"/>
</dbReference>
<reference evidence="1" key="1">
    <citation type="submission" date="2020-05" db="EMBL/GenBank/DDBJ databases">
        <title>Large-scale comparative analyses of tick genomes elucidate their genetic diversity and vector capacities.</title>
        <authorList>
            <person name="Jia N."/>
            <person name="Wang J."/>
            <person name="Shi W."/>
            <person name="Du L."/>
            <person name="Sun Y."/>
            <person name="Zhan W."/>
            <person name="Jiang J."/>
            <person name="Wang Q."/>
            <person name="Zhang B."/>
            <person name="Ji P."/>
            <person name="Sakyi L.B."/>
            <person name="Cui X."/>
            <person name="Yuan T."/>
            <person name="Jiang B."/>
            <person name="Yang W."/>
            <person name="Lam T.T.-Y."/>
            <person name="Chang Q."/>
            <person name="Ding S."/>
            <person name="Wang X."/>
            <person name="Zhu J."/>
            <person name="Ruan X."/>
            <person name="Zhao L."/>
            <person name="Wei J."/>
            <person name="Que T."/>
            <person name="Du C."/>
            <person name="Cheng J."/>
            <person name="Dai P."/>
            <person name="Han X."/>
            <person name="Huang E."/>
            <person name="Gao Y."/>
            <person name="Liu J."/>
            <person name="Shao H."/>
            <person name="Ye R."/>
            <person name="Li L."/>
            <person name="Wei W."/>
            <person name="Wang X."/>
            <person name="Wang C."/>
            <person name="Yang T."/>
            <person name="Huo Q."/>
            <person name="Li W."/>
            <person name="Guo W."/>
            <person name="Chen H."/>
            <person name="Zhou L."/>
            <person name="Ni X."/>
            <person name="Tian J."/>
            <person name="Zhou Y."/>
            <person name="Sheng Y."/>
            <person name="Liu T."/>
            <person name="Pan Y."/>
            <person name="Xia L."/>
            <person name="Li J."/>
            <person name="Zhao F."/>
            <person name="Cao W."/>
        </authorList>
    </citation>
    <scope>NUCLEOTIDE SEQUENCE</scope>
    <source>
        <strain evidence="1">Hyas-2018</strain>
    </source>
</reference>
<evidence type="ECO:0000313" key="1">
    <source>
        <dbReference type="EMBL" id="KAH6926521.1"/>
    </source>
</evidence>
<protein>
    <submittedName>
        <fullName evidence="1">Uncharacterized protein</fullName>
    </submittedName>
</protein>